<dbReference type="Proteomes" id="UP000309038">
    <property type="component" value="Unassembled WGS sequence"/>
</dbReference>
<keyword evidence="2" id="KW-0812">Transmembrane</keyword>
<proteinExistence type="predicted"/>
<evidence type="ECO:0000313" key="4">
    <source>
        <dbReference type="Proteomes" id="UP000309038"/>
    </source>
</evidence>
<dbReference type="EMBL" id="SGPJ01000242">
    <property type="protein sequence ID" value="THG96353.1"/>
    <property type="molecule type" value="Genomic_DNA"/>
</dbReference>
<organism evidence="3 4">
    <name type="scientific">Hermanssonia centrifuga</name>
    <dbReference type="NCBI Taxonomy" id="98765"/>
    <lineage>
        <taxon>Eukaryota</taxon>
        <taxon>Fungi</taxon>
        <taxon>Dikarya</taxon>
        <taxon>Basidiomycota</taxon>
        <taxon>Agaricomycotina</taxon>
        <taxon>Agaricomycetes</taxon>
        <taxon>Polyporales</taxon>
        <taxon>Meruliaceae</taxon>
        <taxon>Hermanssonia</taxon>
    </lineage>
</organism>
<keyword evidence="2" id="KW-0472">Membrane</keyword>
<evidence type="ECO:0000313" key="3">
    <source>
        <dbReference type="EMBL" id="THG96353.1"/>
    </source>
</evidence>
<sequence length="212" mass="23443">MSNTRDGEQVVDNALEHPTHDNASSSAPITNSDAPRHNIFTNHSAVIDPPLDEKSTIIRTLGDAPLSESSVVPSQLDKNSPVVDDSYLDDSITYNKQHLLFLDFSIEKLNSYGTQTWDPEENIAMYESTVEKGIVIWEATAVEDSGKKKTKALEIIKGRARALLQYIVQKQAVVNHRLTRRYVMCAGPIAPSALLSTLYAVVCVMFATIRRG</sequence>
<comment type="caution">
    <text evidence="3">The sequence shown here is derived from an EMBL/GenBank/DDBJ whole genome shotgun (WGS) entry which is preliminary data.</text>
</comment>
<feature type="transmembrane region" description="Helical" evidence="2">
    <location>
        <begin position="189"/>
        <end position="209"/>
    </location>
</feature>
<accession>A0A4S4KE96</accession>
<keyword evidence="2" id="KW-1133">Transmembrane helix</keyword>
<keyword evidence="4" id="KW-1185">Reference proteome</keyword>
<protein>
    <submittedName>
        <fullName evidence="3">Uncharacterized protein</fullName>
    </submittedName>
</protein>
<reference evidence="3 4" key="1">
    <citation type="submission" date="2019-02" db="EMBL/GenBank/DDBJ databases">
        <title>Genome sequencing of the rare red list fungi Phlebia centrifuga.</title>
        <authorList>
            <person name="Buettner E."/>
            <person name="Kellner H."/>
        </authorList>
    </citation>
    <scope>NUCLEOTIDE SEQUENCE [LARGE SCALE GENOMIC DNA]</scope>
    <source>
        <strain evidence="3 4">DSM 108282</strain>
    </source>
</reference>
<feature type="compositionally biased region" description="Polar residues" evidence="1">
    <location>
        <begin position="21"/>
        <end position="44"/>
    </location>
</feature>
<name>A0A4S4KE96_9APHY</name>
<dbReference type="AlphaFoldDB" id="A0A4S4KE96"/>
<feature type="region of interest" description="Disordered" evidence="1">
    <location>
        <begin position="15"/>
        <end position="45"/>
    </location>
</feature>
<gene>
    <name evidence="3" type="ORF">EW026_g5460</name>
</gene>
<evidence type="ECO:0000256" key="1">
    <source>
        <dbReference type="SAM" id="MobiDB-lite"/>
    </source>
</evidence>
<evidence type="ECO:0000256" key="2">
    <source>
        <dbReference type="SAM" id="Phobius"/>
    </source>
</evidence>